<gene>
    <name evidence="2" type="ORF">MENT_LOCUS49360</name>
</gene>
<feature type="chain" id="PRO_5027906361" evidence="1">
    <location>
        <begin position="27"/>
        <end position="140"/>
    </location>
</feature>
<evidence type="ECO:0000313" key="2">
    <source>
        <dbReference type="EMBL" id="CAD2196207.1"/>
    </source>
</evidence>
<dbReference type="AlphaFoldDB" id="A0A6V7XB47"/>
<evidence type="ECO:0000313" key="3">
    <source>
        <dbReference type="Proteomes" id="UP000580250"/>
    </source>
</evidence>
<dbReference type="Proteomes" id="UP000580250">
    <property type="component" value="Unassembled WGS sequence"/>
</dbReference>
<organism evidence="2 3">
    <name type="scientific">Meloidogyne enterolobii</name>
    <name type="common">Root-knot nematode worm</name>
    <name type="synonym">Meloidogyne mayaguensis</name>
    <dbReference type="NCBI Taxonomy" id="390850"/>
    <lineage>
        <taxon>Eukaryota</taxon>
        <taxon>Metazoa</taxon>
        <taxon>Ecdysozoa</taxon>
        <taxon>Nematoda</taxon>
        <taxon>Chromadorea</taxon>
        <taxon>Rhabditida</taxon>
        <taxon>Tylenchina</taxon>
        <taxon>Tylenchomorpha</taxon>
        <taxon>Tylenchoidea</taxon>
        <taxon>Meloidogynidae</taxon>
        <taxon>Meloidogyninae</taxon>
        <taxon>Meloidogyne</taxon>
    </lineage>
</organism>
<reference evidence="2 3" key="1">
    <citation type="submission" date="2020-08" db="EMBL/GenBank/DDBJ databases">
        <authorList>
            <person name="Koutsovoulos G."/>
            <person name="Danchin GJ E."/>
        </authorList>
    </citation>
    <scope>NUCLEOTIDE SEQUENCE [LARGE SCALE GENOMIC DNA]</scope>
</reference>
<name>A0A6V7XB47_MELEN</name>
<proteinExistence type="predicted"/>
<evidence type="ECO:0000256" key="1">
    <source>
        <dbReference type="SAM" id="SignalP"/>
    </source>
</evidence>
<sequence>MCSIVNKIIFATVLLMVICEFDVVSCGGNRGRRVNPPSIDQLRQELQNLAARFNEFRHGNPTINELQEMAQEFRNLENQFSTHPRITEAARGQHRRSIAQLEKWIADNIIDQINLQFGHIIGKLQNEHFGGTPHEYQDLV</sequence>
<protein>
    <submittedName>
        <fullName evidence="2">Uncharacterized protein</fullName>
    </submittedName>
</protein>
<accession>A0A6V7XB47</accession>
<keyword evidence="1" id="KW-0732">Signal</keyword>
<dbReference type="EMBL" id="CAJEWN010001290">
    <property type="protein sequence ID" value="CAD2196207.1"/>
    <property type="molecule type" value="Genomic_DNA"/>
</dbReference>
<feature type="signal peptide" evidence="1">
    <location>
        <begin position="1"/>
        <end position="26"/>
    </location>
</feature>
<comment type="caution">
    <text evidence="2">The sequence shown here is derived from an EMBL/GenBank/DDBJ whole genome shotgun (WGS) entry which is preliminary data.</text>
</comment>